<keyword evidence="2" id="KW-0560">Oxidoreductase</keyword>
<dbReference type="PATRIC" id="fig|1423796.3.peg.1110"/>
<dbReference type="STRING" id="1423796.FC24_GL001086"/>
<dbReference type="PRINTS" id="PR00080">
    <property type="entry name" value="SDRFAMILY"/>
</dbReference>
<comment type="similarity">
    <text evidence="1 3">Belongs to the short-chain dehydrogenases/reductases (SDR) family.</text>
</comment>
<dbReference type="Gene3D" id="3.40.50.720">
    <property type="entry name" value="NAD(P)-binding Rossmann-like Domain"/>
    <property type="match status" value="1"/>
</dbReference>
<name>A0A0R2D8D4_9LACO</name>
<dbReference type="SUPFAM" id="SSF51735">
    <property type="entry name" value="NAD(P)-binding Rossmann-fold domains"/>
    <property type="match status" value="1"/>
</dbReference>
<evidence type="ECO:0000256" key="3">
    <source>
        <dbReference type="RuleBase" id="RU000363"/>
    </source>
</evidence>
<protein>
    <submittedName>
        <fullName evidence="4">YqjQ</fullName>
    </submittedName>
</protein>
<evidence type="ECO:0000313" key="5">
    <source>
        <dbReference type="Proteomes" id="UP000051638"/>
    </source>
</evidence>
<dbReference type="PANTHER" id="PTHR44196">
    <property type="entry name" value="DEHYDROGENASE/REDUCTASE SDR FAMILY MEMBER 7B"/>
    <property type="match status" value="1"/>
</dbReference>
<evidence type="ECO:0000313" key="4">
    <source>
        <dbReference type="EMBL" id="KRN00098.1"/>
    </source>
</evidence>
<dbReference type="GO" id="GO:0016491">
    <property type="term" value="F:oxidoreductase activity"/>
    <property type="evidence" value="ECO:0007669"/>
    <property type="project" value="UniProtKB-KW"/>
</dbReference>
<dbReference type="Proteomes" id="UP000051638">
    <property type="component" value="Unassembled WGS sequence"/>
</dbReference>
<dbReference type="EMBL" id="AYYI01000003">
    <property type="protein sequence ID" value="KRN00098.1"/>
    <property type="molecule type" value="Genomic_DNA"/>
</dbReference>
<dbReference type="PRINTS" id="PR00081">
    <property type="entry name" value="GDHRDH"/>
</dbReference>
<keyword evidence="5" id="KW-1185">Reference proteome</keyword>
<reference evidence="4 5" key="1">
    <citation type="journal article" date="2015" name="Genome Announc.">
        <title>Expanding the biotechnology potential of lactobacilli through comparative genomics of 213 strains and associated genera.</title>
        <authorList>
            <person name="Sun Z."/>
            <person name="Harris H.M."/>
            <person name="McCann A."/>
            <person name="Guo C."/>
            <person name="Argimon S."/>
            <person name="Zhang W."/>
            <person name="Yang X."/>
            <person name="Jeffery I.B."/>
            <person name="Cooney J.C."/>
            <person name="Kagawa T.F."/>
            <person name="Liu W."/>
            <person name="Song Y."/>
            <person name="Salvetti E."/>
            <person name="Wrobel A."/>
            <person name="Rasinkangas P."/>
            <person name="Parkhill J."/>
            <person name="Rea M.C."/>
            <person name="O'Sullivan O."/>
            <person name="Ritari J."/>
            <person name="Douillard F.P."/>
            <person name="Paul Ross R."/>
            <person name="Yang R."/>
            <person name="Briner A.E."/>
            <person name="Felis G.E."/>
            <person name="de Vos W.M."/>
            <person name="Barrangou R."/>
            <person name="Klaenhammer T.R."/>
            <person name="Caufield P.W."/>
            <person name="Cui Y."/>
            <person name="Zhang H."/>
            <person name="O'Toole P.W."/>
        </authorList>
    </citation>
    <scope>NUCLEOTIDE SEQUENCE [LARGE SCALE GENOMIC DNA]</scope>
    <source>
        <strain evidence="4 5">DSM 20253</strain>
    </source>
</reference>
<dbReference type="InterPro" id="IPR036291">
    <property type="entry name" value="NAD(P)-bd_dom_sf"/>
</dbReference>
<organism evidence="4 5">
    <name type="scientific">Loigolactobacillus rennini DSM 20253</name>
    <dbReference type="NCBI Taxonomy" id="1423796"/>
    <lineage>
        <taxon>Bacteria</taxon>
        <taxon>Bacillati</taxon>
        <taxon>Bacillota</taxon>
        <taxon>Bacilli</taxon>
        <taxon>Lactobacillales</taxon>
        <taxon>Lactobacillaceae</taxon>
        <taxon>Loigolactobacillus</taxon>
    </lineage>
</organism>
<gene>
    <name evidence="4" type="ORF">FC24_GL001086</name>
</gene>
<evidence type="ECO:0000256" key="1">
    <source>
        <dbReference type="ARBA" id="ARBA00006484"/>
    </source>
</evidence>
<comment type="caution">
    <text evidence="4">The sequence shown here is derived from an EMBL/GenBank/DDBJ whole genome shotgun (WGS) entry which is preliminary data.</text>
</comment>
<dbReference type="CDD" id="cd05233">
    <property type="entry name" value="SDR_c"/>
    <property type="match status" value="1"/>
</dbReference>
<accession>A0A0R2D8D4</accession>
<dbReference type="InterPro" id="IPR002347">
    <property type="entry name" value="SDR_fam"/>
</dbReference>
<dbReference type="Pfam" id="PF00106">
    <property type="entry name" value="adh_short"/>
    <property type="match status" value="1"/>
</dbReference>
<sequence length="264" mass="29288">MMVRLALITGASAGLGEQLAYEFARRHLNLVLVGRQRTKLERVARQAARLTRGKVAILAVDLLEEGQAQFVWQRCVQHCGVPDVLVNSAALSGFGTVAQQPQTAGQRILRLNTLVPLTLSQYFIRMHQHDPAASFLINIASAGAELTLPYSAFHSASKAALLGFARGSQFELARTRIHLVTVLPTLLNTGHFAQVIAPDLKPWPLLVKLVAKQQLAPKKVARKIVRRTFHDAKILRLPLPYQMVANVNQILPDLSYRLSRLIYQ</sequence>
<dbReference type="AlphaFoldDB" id="A0A0R2D8D4"/>
<dbReference type="PANTHER" id="PTHR44196:SF1">
    <property type="entry name" value="DEHYDROGENASE_REDUCTASE SDR FAMILY MEMBER 7B"/>
    <property type="match status" value="1"/>
</dbReference>
<proteinExistence type="inferred from homology"/>
<dbReference type="GO" id="GO:0016020">
    <property type="term" value="C:membrane"/>
    <property type="evidence" value="ECO:0007669"/>
    <property type="project" value="TreeGrafter"/>
</dbReference>
<evidence type="ECO:0000256" key="2">
    <source>
        <dbReference type="ARBA" id="ARBA00023002"/>
    </source>
</evidence>